<evidence type="ECO:0000259" key="1">
    <source>
        <dbReference type="Pfam" id="PF01965"/>
    </source>
</evidence>
<dbReference type="PANTHER" id="PTHR43130">
    <property type="entry name" value="ARAC-FAMILY TRANSCRIPTIONAL REGULATOR"/>
    <property type="match status" value="1"/>
</dbReference>
<keyword evidence="2" id="KW-0315">Glutamine amidotransferase</keyword>
<feature type="domain" description="DJ-1/PfpI" evidence="1">
    <location>
        <begin position="61"/>
        <end position="195"/>
    </location>
</feature>
<reference evidence="2" key="1">
    <citation type="journal article" date="2021" name="Nat. Commun.">
        <title>Genetic determinants of endophytism in the Arabidopsis root mycobiome.</title>
        <authorList>
            <person name="Mesny F."/>
            <person name="Miyauchi S."/>
            <person name="Thiergart T."/>
            <person name="Pickel B."/>
            <person name="Atanasova L."/>
            <person name="Karlsson M."/>
            <person name="Huettel B."/>
            <person name="Barry K.W."/>
            <person name="Haridas S."/>
            <person name="Chen C."/>
            <person name="Bauer D."/>
            <person name="Andreopoulos W."/>
            <person name="Pangilinan J."/>
            <person name="LaButti K."/>
            <person name="Riley R."/>
            <person name="Lipzen A."/>
            <person name="Clum A."/>
            <person name="Drula E."/>
            <person name="Henrissat B."/>
            <person name="Kohler A."/>
            <person name="Grigoriev I.V."/>
            <person name="Martin F.M."/>
            <person name="Hacquard S."/>
        </authorList>
    </citation>
    <scope>NUCLEOTIDE SEQUENCE</scope>
    <source>
        <strain evidence="2">MPI-CAGE-CH-0230</strain>
    </source>
</reference>
<protein>
    <submittedName>
        <fullName evidence="2">Class I glutamine amidotransferase-like protein</fullName>
    </submittedName>
</protein>
<dbReference type="OrthoDB" id="543156at2759"/>
<comment type="caution">
    <text evidence="2">The sequence shown here is derived from an EMBL/GenBank/DDBJ whole genome shotgun (WGS) entry which is preliminary data.</text>
</comment>
<dbReference type="InterPro" id="IPR052158">
    <property type="entry name" value="INH-QAR"/>
</dbReference>
<dbReference type="GeneID" id="70190300"/>
<dbReference type="Proteomes" id="UP000756346">
    <property type="component" value="Unassembled WGS sequence"/>
</dbReference>
<dbReference type="EMBL" id="JAGTJQ010000001">
    <property type="protein sequence ID" value="KAH7040081.1"/>
    <property type="molecule type" value="Genomic_DNA"/>
</dbReference>
<dbReference type="SUPFAM" id="SSF52317">
    <property type="entry name" value="Class I glutamine amidotransferase-like"/>
    <property type="match status" value="1"/>
</dbReference>
<keyword evidence="3" id="KW-1185">Reference proteome</keyword>
<name>A0A9P8YIR2_9PEZI</name>
<dbReference type="InterPro" id="IPR002818">
    <property type="entry name" value="DJ-1/PfpI"/>
</dbReference>
<dbReference type="PANTHER" id="PTHR43130:SF7">
    <property type="entry name" value="DJ-1_PFPI DOMAIN-CONTAINING PROTEIN"/>
    <property type="match status" value="1"/>
</dbReference>
<accession>A0A9P8YIR2</accession>
<evidence type="ECO:0000313" key="2">
    <source>
        <dbReference type="EMBL" id="KAH7040081.1"/>
    </source>
</evidence>
<gene>
    <name evidence="2" type="ORF">B0I36DRAFT_379137</name>
</gene>
<dbReference type="InterPro" id="IPR029062">
    <property type="entry name" value="Class_I_gatase-like"/>
</dbReference>
<organism evidence="2 3">
    <name type="scientific">Microdochium trichocladiopsis</name>
    <dbReference type="NCBI Taxonomy" id="1682393"/>
    <lineage>
        <taxon>Eukaryota</taxon>
        <taxon>Fungi</taxon>
        <taxon>Dikarya</taxon>
        <taxon>Ascomycota</taxon>
        <taxon>Pezizomycotina</taxon>
        <taxon>Sordariomycetes</taxon>
        <taxon>Xylariomycetidae</taxon>
        <taxon>Xylariales</taxon>
        <taxon>Microdochiaceae</taxon>
        <taxon>Microdochium</taxon>
    </lineage>
</organism>
<dbReference type="Gene3D" id="3.40.50.880">
    <property type="match status" value="1"/>
</dbReference>
<dbReference type="Pfam" id="PF01965">
    <property type="entry name" value="DJ-1_PfpI"/>
    <property type="match status" value="1"/>
</dbReference>
<proteinExistence type="predicted"/>
<sequence>MSSPIDLKNPDRVIHVGVILLESITEILDVAPLDLFSGLSKRFVMDIPEAFLPQCHKDEALDIEFHWVSASGGAMELTAGVKLQTTNTFEDCPPLDVALMGAHEVGIYQLTEAELAFIRKTYEHCAAFLCICAGMMPALQAGLLQGKTVTAPREMLPELRKQAPDVDWVSKRWANDGKVWTSGALLNGLDMMVAFAQHTWGNKAADGKPLELIAHMIKMGGWPVRDVDYKDECF</sequence>
<evidence type="ECO:0000313" key="3">
    <source>
        <dbReference type="Proteomes" id="UP000756346"/>
    </source>
</evidence>
<dbReference type="AlphaFoldDB" id="A0A9P8YIR2"/>
<dbReference type="RefSeq" id="XP_046018136.1">
    <property type="nucleotide sequence ID" value="XM_046160754.1"/>
</dbReference>